<dbReference type="AlphaFoldDB" id="A0A0J7JZM7"/>
<keyword evidence="1" id="KW-0808">Transferase</keyword>
<evidence type="ECO:0000313" key="2">
    <source>
        <dbReference type="Proteomes" id="UP000036403"/>
    </source>
</evidence>
<gene>
    <name evidence="1" type="ORF">RF55_19837</name>
</gene>
<name>A0A0J7JZM7_LASNI</name>
<dbReference type="GO" id="GO:0004519">
    <property type="term" value="F:endonuclease activity"/>
    <property type="evidence" value="ECO:0007669"/>
    <property type="project" value="UniProtKB-KW"/>
</dbReference>
<comment type="caution">
    <text evidence="1">The sequence shown here is derived from an EMBL/GenBank/DDBJ whole genome shotgun (WGS) entry which is preliminary data.</text>
</comment>
<sequence>MGTLGIPPHLIYLIRNLYWSNEARVRVYDQLTGTFKVGKGVRLHHITNSVQHLWRIGHGRMERRNLYKWEKNQQSEIRRRHDVAGGI</sequence>
<proteinExistence type="predicted"/>
<dbReference type="GO" id="GO:0003964">
    <property type="term" value="F:RNA-directed DNA polymerase activity"/>
    <property type="evidence" value="ECO:0007669"/>
    <property type="project" value="UniProtKB-KW"/>
</dbReference>
<organism evidence="1 2">
    <name type="scientific">Lasius niger</name>
    <name type="common">Black garden ant</name>
    <dbReference type="NCBI Taxonomy" id="67767"/>
    <lineage>
        <taxon>Eukaryota</taxon>
        <taxon>Metazoa</taxon>
        <taxon>Ecdysozoa</taxon>
        <taxon>Arthropoda</taxon>
        <taxon>Hexapoda</taxon>
        <taxon>Insecta</taxon>
        <taxon>Pterygota</taxon>
        <taxon>Neoptera</taxon>
        <taxon>Endopterygota</taxon>
        <taxon>Hymenoptera</taxon>
        <taxon>Apocrita</taxon>
        <taxon>Aculeata</taxon>
        <taxon>Formicoidea</taxon>
        <taxon>Formicidae</taxon>
        <taxon>Formicinae</taxon>
        <taxon>Lasius</taxon>
        <taxon>Lasius</taxon>
    </lineage>
</organism>
<keyword evidence="1" id="KW-0378">Hydrolase</keyword>
<keyword evidence="1" id="KW-0540">Nuclease</keyword>
<keyword evidence="1" id="KW-0548">Nucleotidyltransferase</keyword>
<evidence type="ECO:0000313" key="1">
    <source>
        <dbReference type="EMBL" id="KMQ83509.1"/>
    </source>
</evidence>
<keyword evidence="1" id="KW-0695">RNA-directed DNA polymerase</keyword>
<dbReference type="EMBL" id="LBMM01019571">
    <property type="protein sequence ID" value="KMQ83509.1"/>
    <property type="molecule type" value="Genomic_DNA"/>
</dbReference>
<reference evidence="1 2" key="1">
    <citation type="submission" date="2015-04" db="EMBL/GenBank/DDBJ databases">
        <title>Lasius niger genome sequencing.</title>
        <authorList>
            <person name="Konorov E.A."/>
            <person name="Nikitin M.A."/>
            <person name="Kirill M.V."/>
            <person name="Chang P."/>
        </authorList>
    </citation>
    <scope>NUCLEOTIDE SEQUENCE [LARGE SCALE GENOMIC DNA]</scope>
    <source>
        <tissue evidence="1">Whole</tissue>
    </source>
</reference>
<dbReference type="PaxDb" id="67767-A0A0J7JZM7"/>
<accession>A0A0J7JZM7</accession>
<protein>
    <submittedName>
        <fullName evidence="1">Endonuclease-reverse transcriptase</fullName>
    </submittedName>
</protein>
<dbReference type="Proteomes" id="UP000036403">
    <property type="component" value="Unassembled WGS sequence"/>
</dbReference>
<keyword evidence="2" id="KW-1185">Reference proteome</keyword>
<keyword evidence="1" id="KW-0255">Endonuclease</keyword>